<evidence type="ECO:0000256" key="1">
    <source>
        <dbReference type="SAM" id="SignalP"/>
    </source>
</evidence>
<dbReference type="InterPro" id="IPR032591">
    <property type="entry name" value="DUF4908"/>
</dbReference>
<feature type="signal peptide" evidence="1">
    <location>
        <begin position="1"/>
        <end position="31"/>
    </location>
</feature>
<protein>
    <submittedName>
        <fullName evidence="2">DUF4908 domain-containing protein</fullName>
    </submittedName>
</protein>
<comment type="caution">
    <text evidence="2">The sequence shown here is derived from an EMBL/GenBank/DDBJ whole genome shotgun (WGS) entry which is preliminary data.</text>
</comment>
<reference evidence="3" key="1">
    <citation type="journal article" date="2019" name="Int. J. Syst. Evol. Microbiol.">
        <title>The Global Catalogue of Microorganisms (GCM) 10K type strain sequencing project: providing services to taxonomists for standard genome sequencing and annotation.</title>
        <authorList>
            <consortium name="The Broad Institute Genomics Platform"/>
            <consortium name="The Broad Institute Genome Sequencing Center for Infectious Disease"/>
            <person name="Wu L."/>
            <person name="Ma J."/>
        </authorList>
    </citation>
    <scope>NUCLEOTIDE SEQUENCE [LARGE SCALE GENOMIC DNA]</scope>
    <source>
        <strain evidence="3">CCUG 51308</strain>
    </source>
</reference>
<dbReference type="RefSeq" id="WP_382166838.1">
    <property type="nucleotide sequence ID" value="NZ_JBHTBR010000004.1"/>
</dbReference>
<keyword evidence="1" id="KW-0732">Signal</keyword>
<organism evidence="2 3">
    <name type="scientific">Hirschia litorea</name>
    <dbReference type="NCBI Taxonomy" id="1199156"/>
    <lineage>
        <taxon>Bacteria</taxon>
        <taxon>Pseudomonadati</taxon>
        <taxon>Pseudomonadota</taxon>
        <taxon>Alphaproteobacteria</taxon>
        <taxon>Hyphomonadales</taxon>
        <taxon>Hyphomonadaceae</taxon>
        <taxon>Hirschia</taxon>
    </lineage>
</organism>
<accession>A0ABW2IL34</accession>
<dbReference type="Proteomes" id="UP001596492">
    <property type="component" value="Unassembled WGS sequence"/>
</dbReference>
<name>A0ABW2IL34_9PROT</name>
<evidence type="ECO:0000313" key="2">
    <source>
        <dbReference type="EMBL" id="MFC7291602.1"/>
    </source>
</evidence>
<feature type="chain" id="PRO_5046164698" evidence="1">
    <location>
        <begin position="32"/>
        <end position="253"/>
    </location>
</feature>
<gene>
    <name evidence="2" type="ORF">ACFQS8_08245</name>
</gene>
<dbReference type="Pfam" id="PF16252">
    <property type="entry name" value="DUF4908"/>
    <property type="match status" value="1"/>
</dbReference>
<evidence type="ECO:0000313" key="3">
    <source>
        <dbReference type="Proteomes" id="UP001596492"/>
    </source>
</evidence>
<dbReference type="EMBL" id="JBHTBR010000004">
    <property type="protein sequence ID" value="MFC7291602.1"/>
    <property type="molecule type" value="Genomic_DNA"/>
</dbReference>
<keyword evidence="3" id="KW-1185">Reference proteome</keyword>
<proteinExistence type="predicted"/>
<sequence>MRLMKHPSRNISRIIVVGAALTTCLNAPAIAYNPPRASSADLVSMLNAQLAPNTRPAYYLDSSSGKRFLFDRTGPHALLQYEDDGEVYALNTSNGPRGDQFYRTDTGRLFLRVTELGNVIVFPMGDRQGAPTSLDAGSGAIIPPPHPADFIAELELLSEQMTDVLGVAPTITVNADLTNYADWTLEAVQTASKGLARAKARKDIRVNAISLRLGEKAGLSIEGEQLLIAVAPADGFAGRPSSEAIVRALASAR</sequence>